<dbReference type="Proteomes" id="UP000593567">
    <property type="component" value="Unassembled WGS sequence"/>
</dbReference>
<dbReference type="GO" id="GO:0008270">
    <property type="term" value="F:zinc ion binding"/>
    <property type="evidence" value="ECO:0007669"/>
    <property type="project" value="InterPro"/>
</dbReference>
<sequence length="212" mass="24059">MAEPSNRKARLVTSHKAMYRLDALNPQPWYLKEEKISRHTNKHDKQCTACGKSNHSTKDCYSKPKLFCNYCKKSGHIESVCRTKKKTNKTEISSANATYAFTVNASNQYNIATQNKSQGQLHMVDCGATSHLVNSENCFVSFDKSFKPENHYIEMADGHKTNQLAVAKGIAQFTITDDNNMEQRVHLKRFAGTNNTNKPIFSPRRHTKRGIS</sequence>
<dbReference type="SUPFAM" id="SSF57756">
    <property type="entry name" value="Retrovirus zinc finger-like domains"/>
    <property type="match status" value="1"/>
</dbReference>
<dbReference type="SMART" id="SM00343">
    <property type="entry name" value="ZnF_C2HC"/>
    <property type="match status" value="2"/>
</dbReference>
<dbReference type="InterPro" id="IPR036875">
    <property type="entry name" value="Znf_CCHC_sf"/>
</dbReference>
<dbReference type="InterPro" id="IPR001878">
    <property type="entry name" value="Znf_CCHC"/>
</dbReference>
<accession>A0A7J7K3B1</accession>
<protein>
    <recommendedName>
        <fullName evidence="2">CCHC-type domain-containing protein</fullName>
    </recommendedName>
</protein>
<organism evidence="3 4">
    <name type="scientific">Bugula neritina</name>
    <name type="common">Brown bryozoan</name>
    <name type="synonym">Sertularia neritina</name>
    <dbReference type="NCBI Taxonomy" id="10212"/>
    <lineage>
        <taxon>Eukaryota</taxon>
        <taxon>Metazoa</taxon>
        <taxon>Spiralia</taxon>
        <taxon>Lophotrochozoa</taxon>
        <taxon>Bryozoa</taxon>
        <taxon>Gymnolaemata</taxon>
        <taxon>Cheilostomatida</taxon>
        <taxon>Flustrina</taxon>
        <taxon>Buguloidea</taxon>
        <taxon>Bugulidae</taxon>
        <taxon>Bugula</taxon>
    </lineage>
</organism>
<dbReference type="GO" id="GO:0003676">
    <property type="term" value="F:nucleic acid binding"/>
    <property type="evidence" value="ECO:0007669"/>
    <property type="project" value="InterPro"/>
</dbReference>
<dbReference type="Gene3D" id="4.10.60.10">
    <property type="entry name" value="Zinc finger, CCHC-type"/>
    <property type="match status" value="1"/>
</dbReference>
<comment type="caution">
    <text evidence="3">The sequence shown here is derived from an EMBL/GenBank/DDBJ whole genome shotgun (WGS) entry which is preliminary data.</text>
</comment>
<feature type="domain" description="CCHC-type" evidence="2">
    <location>
        <begin position="67"/>
        <end position="83"/>
    </location>
</feature>
<dbReference type="EMBL" id="VXIV02001490">
    <property type="protein sequence ID" value="KAF6032675.1"/>
    <property type="molecule type" value="Genomic_DNA"/>
</dbReference>
<evidence type="ECO:0000313" key="4">
    <source>
        <dbReference type="Proteomes" id="UP000593567"/>
    </source>
</evidence>
<dbReference type="OrthoDB" id="8938935at2759"/>
<keyword evidence="4" id="KW-1185">Reference proteome</keyword>
<proteinExistence type="predicted"/>
<reference evidence="3" key="1">
    <citation type="submission" date="2020-06" db="EMBL/GenBank/DDBJ databases">
        <title>Draft genome of Bugula neritina, a colonial animal packing powerful symbionts and potential medicines.</title>
        <authorList>
            <person name="Rayko M."/>
        </authorList>
    </citation>
    <scope>NUCLEOTIDE SEQUENCE [LARGE SCALE GENOMIC DNA]</scope>
    <source>
        <strain evidence="3">Kwan_BN1</strain>
    </source>
</reference>
<evidence type="ECO:0000313" key="3">
    <source>
        <dbReference type="EMBL" id="KAF6032675.1"/>
    </source>
</evidence>
<feature type="compositionally biased region" description="Basic residues" evidence="1">
    <location>
        <begin position="203"/>
        <end position="212"/>
    </location>
</feature>
<dbReference type="AlphaFoldDB" id="A0A7J7K3B1"/>
<name>A0A7J7K3B1_BUGNE</name>
<evidence type="ECO:0000259" key="2">
    <source>
        <dbReference type="SMART" id="SM00343"/>
    </source>
</evidence>
<feature type="region of interest" description="Disordered" evidence="1">
    <location>
        <begin position="192"/>
        <end position="212"/>
    </location>
</feature>
<gene>
    <name evidence="3" type="ORF">EB796_009016</name>
</gene>
<feature type="domain" description="CCHC-type" evidence="2">
    <location>
        <begin position="46"/>
        <end position="62"/>
    </location>
</feature>
<evidence type="ECO:0000256" key="1">
    <source>
        <dbReference type="SAM" id="MobiDB-lite"/>
    </source>
</evidence>